<organism evidence="2 3">
    <name type="scientific">Staurois parvus</name>
    <dbReference type="NCBI Taxonomy" id="386267"/>
    <lineage>
        <taxon>Eukaryota</taxon>
        <taxon>Metazoa</taxon>
        <taxon>Chordata</taxon>
        <taxon>Craniata</taxon>
        <taxon>Vertebrata</taxon>
        <taxon>Euteleostomi</taxon>
        <taxon>Amphibia</taxon>
        <taxon>Batrachia</taxon>
        <taxon>Anura</taxon>
        <taxon>Neobatrachia</taxon>
        <taxon>Ranoidea</taxon>
        <taxon>Ranidae</taxon>
        <taxon>Staurois</taxon>
    </lineage>
</organism>
<evidence type="ECO:0000313" key="3">
    <source>
        <dbReference type="Proteomes" id="UP001162483"/>
    </source>
</evidence>
<evidence type="ECO:0000256" key="1">
    <source>
        <dbReference type="SAM" id="MobiDB-lite"/>
    </source>
</evidence>
<protein>
    <submittedName>
        <fullName evidence="2">Uncharacterized protein</fullName>
    </submittedName>
</protein>
<dbReference type="EMBL" id="CATNWA010002607">
    <property type="protein sequence ID" value="CAI9543307.1"/>
    <property type="molecule type" value="Genomic_DNA"/>
</dbReference>
<evidence type="ECO:0000313" key="2">
    <source>
        <dbReference type="EMBL" id="CAI9543307.1"/>
    </source>
</evidence>
<gene>
    <name evidence="2" type="ORF">SPARVUS_LOCUS2254289</name>
</gene>
<feature type="non-terminal residue" evidence="2">
    <location>
        <position position="56"/>
    </location>
</feature>
<sequence length="56" mass="5793">MRGPGRADTVNAGSGESGYGECGAQGLSSDWGEGEAAQGDNQFRSMLIGEESRVTR</sequence>
<reference evidence="2" key="1">
    <citation type="submission" date="2023-05" db="EMBL/GenBank/DDBJ databases">
        <authorList>
            <person name="Stuckert A."/>
        </authorList>
    </citation>
    <scope>NUCLEOTIDE SEQUENCE</scope>
</reference>
<feature type="region of interest" description="Disordered" evidence="1">
    <location>
        <begin position="1"/>
        <end position="56"/>
    </location>
</feature>
<dbReference type="Proteomes" id="UP001162483">
    <property type="component" value="Unassembled WGS sequence"/>
</dbReference>
<proteinExistence type="predicted"/>
<accession>A0ABN9B6V0</accession>
<keyword evidence="3" id="KW-1185">Reference proteome</keyword>
<comment type="caution">
    <text evidence="2">The sequence shown here is derived from an EMBL/GenBank/DDBJ whole genome shotgun (WGS) entry which is preliminary data.</text>
</comment>
<name>A0ABN9B6V0_9NEOB</name>